<comment type="function">
    <text evidence="8">Catalyzes the NADPH-dependent reduction of ketopantoate into pantoic acid.</text>
</comment>
<proteinExistence type="inferred from homology"/>
<dbReference type="SUPFAM" id="SSF51735">
    <property type="entry name" value="NAD(P)-binding Rossmann-fold domains"/>
    <property type="match status" value="1"/>
</dbReference>
<dbReference type="UniPathway" id="UPA00241"/>
<comment type="catalytic activity">
    <reaction evidence="6">
        <text>(R)-pantoate + NADP(+) = 2-dehydropantoate + NADPH + H(+)</text>
        <dbReference type="Rhea" id="RHEA:16233"/>
        <dbReference type="ChEBI" id="CHEBI:11561"/>
        <dbReference type="ChEBI" id="CHEBI:15378"/>
        <dbReference type="ChEBI" id="CHEBI:15980"/>
        <dbReference type="ChEBI" id="CHEBI:57783"/>
        <dbReference type="ChEBI" id="CHEBI:58349"/>
        <dbReference type="EC" id="1.1.1.169"/>
    </reaction>
    <physiologicalReaction direction="right-to-left" evidence="6">
        <dbReference type="Rhea" id="RHEA:16235"/>
    </physiologicalReaction>
</comment>
<organism evidence="11 12">
    <name type="scientific">Methanoplanus limicola DSM 2279</name>
    <dbReference type="NCBI Taxonomy" id="937775"/>
    <lineage>
        <taxon>Archaea</taxon>
        <taxon>Methanobacteriati</taxon>
        <taxon>Methanobacteriota</taxon>
        <taxon>Stenosarchaea group</taxon>
        <taxon>Methanomicrobia</taxon>
        <taxon>Methanomicrobiales</taxon>
        <taxon>Methanomicrobiaceae</taxon>
        <taxon>Methanoplanus</taxon>
    </lineage>
</organism>
<evidence type="ECO:0000256" key="2">
    <source>
        <dbReference type="ARBA" id="ARBA00007870"/>
    </source>
</evidence>
<reference evidence="11 12" key="1">
    <citation type="submission" date="2011-10" db="EMBL/GenBank/DDBJ databases">
        <title>The Improved High-Quality Draft genome of Methanoplanus limicola DSM 2279.</title>
        <authorList>
            <consortium name="US DOE Joint Genome Institute (JGI-PGF)"/>
            <person name="Lucas S."/>
            <person name="Copeland A."/>
            <person name="Lapidus A."/>
            <person name="Glavina del Rio T."/>
            <person name="Dalin E."/>
            <person name="Tice H."/>
            <person name="Bruce D."/>
            <person name="Goodwin L."/>
            <person name="Pitluck S."/>
            <person name="Peters L."/>
            <person name="Mikhailova N."/>
            <person name="Lu M."/>
            <person name="Kyrpides N."/>
            <person name="Mavromatis K."/>
            <person name="Ivanova N."/>
            <person name="Markowitz V."/>
            <person name="Cheng J.-F."/>
            <person name="Hugenholtz P."/>
            <person name="Woyke T."/>
            <person name="Wu D."/>
            <person name="Wirth R."/>
            <person name="Brambilla E.-M."/>
            <person name="Klenk H.-P."/>
            <person name="Eisen J.A."/>
        </authorList>
    </citation>
    <scope>NUCLEOTIDE SEQUENCE [LARGE SCALE GENOMIC DNA]</scope>
    <source>
        <strain evidence="11 12">DSM 2279</strain>
    </source>
</reference>
<dbReference type="GO" id="GO:0005737">
    <property type="term" value="C:cytoplasm"/>
    <property type="evidence" value="ECO:0007669"/>
    <property type="project" value="TreeGrafter"/>
</dbReference>
<dbReference type="OrthoDB" id="201845at2157"/>
<dbReference type="SUPFAM" id="SSF48179">
    <property type="entry name" value="6-phosphogluconate dehydrogenase C-terminal domain-like"/>
    <property type="match status" value="1"/>
</dbReference>
<dbReference type="InterPro" id="IPR013332">
    <property type="entry name" value="KPR_N"/>
</dbReference>
<dbReference type="GO" id="GO:0008677">
    <property type="term" value="F:2-dehydropantoate 2-reductase activity"/>
    <property type="evidence" value="ECO:0007669"/>
    <property type="project" value="UniProtKB-EC"/>
</dbReference>
<dbReference type="STRING" id="937775.Metlim_0042"/>
<dbReference type="Proteomes" id="UP000005741">
    <property type="component" value="Chromosome"/>
</dbReference>
<evidence type="ECO:0000256" key="1">
    <source>
        <dbReference type="ARBA" id="ARBA00004724"/>
    </source>
</evidence>
<protein>
    <recommendedName>
        <fullName evidence="8">2-dehydropantoate 2-reductase</fullName>
        <ecNumber evidence="8">1.1.1.169</ecNumber>
    </recommendedName>
    <alternativeName>
        <fullName evidence="8">Ketopantoate reductase</fullName>
    </alternativeName>
</protein>
<dbReference type="PANTHER" id="PTHR21708">
    <property type="entry name" value="PROBABLE 2-DEHYDROPANTOATE 2-REDUCTASE"/>
    <property type="match status" value="1"/>
</dbReference>
<dbReference type="GO" id="GO:0015937">
    <property type="term" value="P:coenzyme A biosynthetic process"/>
    <property type="evidence" value="ECO:0007669"/>
    <property type="project" value="UniProtKB-UniPathway"/>
</dbReference>
<dbReference type="RefSeq" id="WP_004075775.1">
    <property type="nucleotide sequence ID" value="NZ_CM001436.1"/>
</dbReference>
<accession>H1YYA0</accession>
<name>H1YYA0_9EURY</name>
<dbReference type="InParanoid" id="H1YYA0"/>
<keyword evidence="5 8" id="KW-0560">Oxidoreductase</keyword>
<dbReference type="InterPro" id="IPR003710">
    <property type="entry name" value="ApbA"/>
</dbReference>
<dbReference type="Pfam" id="PF02558">
    <property type="entry name" value="ApbA"/>
    <property type="match status" value="1"/>
</dbReference>
<evidence type="ECO:0000313" key="12">
    <source>
        <dbReference type="Proteomes" id="UP000005741"/>
    </source>
</evidence>
<gene>
    <name evidence="11" type="ORF">Metlim_0042</name>
</gene>
<keyword evidence="4 8" id="KW-0173">Coenzyme A biosynthesis</keyword>
<dbReference type="HOGENOM" id="CLU_031468_0_0_2"/>
<dbReference type="InterPro" id="IPR036291">
    <property type="entry name" value="NAD(P)-bd_dom_sf"/>
</dbReference>
<dbReference type="InterPro" id="IPR013328">
    <property type="entry name" value="6PGD_dom2"/>
</dbReference>
<evidence type="ECO:0000256" key="5">
    <source>
        <dbReference type="ARBA" id="ARBA00023002"/>
    </source>
</evidence>
<evidence type="ECO:0000256" key="4">
    <source>
        <dbReference type="ARBA" id="ARBA00022993"/>
    </source>
</evidence>
<evidence type="ECO:0000256" key="3">
    <source>
        <dbReference type="ARBA" id="ARBA00022857"/>
    </source>
</evidence>
<evidence type="ECO:0000313" key="11">
    <source>
        <dbReference type="EMBL" id="EHQ34195.1"/>
    </source>
</evidence>
<comment type="catalytic activity">
    <reaction evidence="7">
        <text>(R)-pantoate + NAD(+) = 2-dehydropantoate + NADH + H(+)</text>
        <dbReference type="Rhea" id="RHEA:61292"/>
        <dbReference type="ChEBI" id="CHEBI:11561"/>
        <dbReference type="ChEBI" id="CHEBI:15378"/>
        <dbReference type="ChEBI" id="CHEBI:15980"/>
        <dbReference type="ChEBI" id="CHEBI:57540"/>
        <dbReference type="ChEBI" id="CHEBI:57945"/>
    </reaction>
    <physiologicalReaction direction="right-to-left" evidence="7">
        <dbReference type="Rhea" id="RHEA:61294"/>
    </physiologicalReaction>
</comment>
<evidence type="ECO:0000256" key="7">
    <source>
        <dbReference type="ARBA" id="ARBA00048196"/>
    </source>
</evidence>
<feature type="domain" description="Ketopantoate reductase C-terminal" evidence="10">
    <location>
        <begin position="186"/>
        <end position="310"/>
    </location>
</feature>
<dbReference type="EMBL" id="CM001436">
    <property type="protein sequence ID" value="EHQ34195.1"/>
    <property type="molecule type" value="Genomic_DNA"/>
</dbReference>
<dbReference type="EC" id="1.1.1.169" evidence="8"/>
<evidence type="ECO:0000259" key="9">
    <source>
        <dbReference type="Pfam" id="PF02558"/>
    </source>
</evidence>
<dbReference type="Gene3D" id="1.10.1040.10">
    <property type="entry name" value="N-(1-d-carboxylethyl)-l-norvaline Dehydrogenase, domain 2"/>
    <property type="match status" value="1"/>
</dbReference>
<feature type="domain" description="Ketopantoate reductase N-terminal" evidence="9">
    <location>
        <begin position="8"/>
        <end position="144"/>
    </location>
</feature>
<dbReference type="InterPro" id="IPR008927">
    <property type="entry name" value="6-PGluconate_DH-like_C_sf"/>
</dbReference>
<dbReference type="AlphaFoldDB" id="H1YYA0"/>
<evidence type="ECO:0000256" key="6">
    <source>
        <dbReference type="ARBA" id="ARBA00047506"/>
    </source>
</evidence>
<keyword evidence="3 8" id="KW-0521">NADP</keyword>
<evidence type="ECO:0000256" key="8">
    <source>
        <dbReference type="RuleBase" id="RU362068"/>
    </source>
</evidence>
<evidence type="ECO:0000259" key="10">
    <source>
        <dbReference type="Pfam" id="PF08546"/>
    </source>
</evidence>
<dbReference type="GO" id="GO:0015940">
    <property type="term" value="P:pantothenate biosynthetic process"/>
    <property type="evidence" value="ECO:0007669"/>
    <property type="project" value="InterPro"/>
</dbReference>
<dbReference type="NCBIfam" id="TIGR00745">
    <property type="entry name" value="apbA_panE"/>
    <property type="match status" value="1"/>
</dbReference>
<comment type="pathway">
    <text evidence="1 8">Cofactor biosynthesis; coenzyme A biosynthesis.</text>
</comment>
<dbReference type="InterPro" id="IPR013752">
    <property type="entry name" value="KPA_reductase"/>
</dbReference>
<sequence length="320" mass="35481">MPEKRPSVLILGAGAVGLSFAAVLSAHSEVSVVCREKYAKAIYEKGLELSGIWGEHLIREIICYTSPDMPAGKNYDYTIITAKGTDTENICNEYVKVLRNTTAVSFQNGIGNEDIIQRYAPLVIGGTVSTNFGFISDRHLIINSQSDPVKAGIYPDSHCSSKEADILTSFITMFSKCGIEVIESKDIRSEIWSKSLLNVAVNPLAAILKAPIKKLGDDDLKETISGLINETFLVAEAEGIDLPWESPDSYASYLRNYQLNAFGEVYPSMYYDIINAKRTEIDLLNGYIAKTGRKYGIETPYNTCITNLIHCFEKSRRILF</sequence>
<dbReference type="PANTHER" id="PTHR21708:SF26">
    <property type="entry name" value="2-DEHYDROPANTOATE 2-REDUCTASE"/>
    <property type="match status" value="1"/>
</dbReference>
<comment type="similarity">
    <text evidence="2 8">Belongs to the ketopantoate reductase family.</text>
</comment>
<keyword evidence="12" id="KW-1185">Reference proteome</keyword>
<dbReference type="InterPro" id="IPR051402">
    <property type="entry name" value="KPR-Related"/>
</dbReference>
<dbReference type="Pfam" id="PF08546">
    <property type="entry name" value="ApbA_C"/>
    <property type="match status" value="1"/>
</dbReference>
<dbReference type="Gene3D" id="3.40.50.720">
    <property type="entry name" value="NAD(P)-binding Rossmann-like Domain"/>
    <property type="match status" value="1"/>
</dbReference>